<dbReference type="InterPro" id="IPR011969">
    <property type="entry name" value="Clan_AA_Asp_peptidase_C"/>
</dbReference>
<dbReference type="EMBL" id="QGGU01000009">
    <property type="protein sequence ID" value="PWK48501.1"/>
    <property type="molecule type" value="Genomic_DNA"/>
</dbReference>
<dbReference type="SUPFAM" id="SSF50630">
    <property type="entry name" value="Acid proteases"/>
    <property type="match status" value="1"/>
</dbReference>
<dbReference type="InterPro" id="IPR021109">
    <property type="entry name" value="Peptidase_aspartic_dom_sf"/>
</dbReference>
<evidence type="ECO:0000313" key="3">
    <source>
        <dbReference type="Proteomes" id="UP000245790"/>
    </source>
</evidence>
<proteinExistence type="predicted"/>
<dbReference type="GO" id="GO:0006508">
    <property type="term" value="P:proteolysis"/>
    <property type="evidence" value="ECO:0007669"/>
    <property type="project" value="UniProtKB-KW"/>
</dbReference>
<dbReference type="AlphaFoldDB" id="A0A316FHV0"/>
<keyword evidence="1" id="KW-0812">Transmembrane</keyword>
<dbReference type="InterPro" id="IPR034122">
    <property type="entry name" value="Retropepsin-like_bacterial"/>
</dbReference>
<reference evidence="2 3" key="1">
    <citation type="submission" date="2018-05" db="EMBL/GenBank/DDBJ databases">
        <title>Genomic Encyclopedia of Type Strains, Phase IV (KMG-IV): sequencing the most valuable type-strain genomes for metagenomic binning, comparative biology and taxonomic classification.</title>
        <authorList>
            <person name="Goeker M."/>
        </authorList>
    </citation>
    <scope>NUCLEOTIDE SEQUENCE [LARGE SCALE GENOMIC DNA]</scope>
    <source>
        <strain evidence="2 3">DSM 25350</strain>
    </source>
</reference>
<keyword evidence="3" id="KW-1185">Reference proteome</keyword>
<evidence type="ECO:0000313" key="2">
    <source>
        <dbReference type="EMBL" id="PWK48501.1"/>
    </source>
</evidence>
<comment type="caution">
    <text evidence="2">The sequence shown here is derived from an EMBL/GenBank/DDBJ whole genome shotgun (WGS) entry which is preliminary data.</text>
</comment>
<keyword evidence="2" id="KW-0378">Hydrolase</keyword>
<gene>
    <name evidence="2" type="ORF">C8D97_10951</name>
</gene>
<feature type="transmembrane region" description="Helical" evidence="1">
    <location>
        <begin position="20"/>
        <end position="37"/>
    </location>
</feature>
<dbReference type="Gene3D" id="2.40.70.10">
    <property type="entry name" value="Acid Proteases"/>
    <property type="match status" value="1"/>
</dbReference>
<evidence type="ECO:0000256" key="1">
    <source>
        <dbReference type="SAM" id="Phobius"/>
    </source>
</evidence>
<dbReference type="OrthoDB" id="185963at2"/>
<organism evidence="2 3">
    <name type="scientific">Pleionea mediterranea</name>
    <dbReference type="NCBI Taxonomy" id="523701"/>
    <lineage>
        <taxon>Bacteria</taxon>
        <taxon>Pseudomonadati</taxon>
        <taxon>Pseudomonadota</taxon>
        <taxon>Gammaproteobacteria</taxon>
        <taxon>Oceanospirillales</taxon>
        <taxon>Pleioneaceae</taxon>
        <taxon>Pleionea</taxon>
    </lineage>
</organism>
<keyword evidence="1" id="KW-0472">Membrane</keyword>
<dbReference type="RefSeq" id="WP_109764175.1">
    <property type="nucleotide sequence ID" value="NZ_QGGU01000009.1"/>
</dbReference>
<dbReference type="CDD" id="cd05483">
    <property type="entry name" value="retropepsin_like_bacteria"/>
    <property type="match status" value="1"/>
</dbReference>
<dbReference type="Pfam" id="PF13975">
    <property type="entry name" value="gag-asp_proteas"/>
    <property type="match status" value="1"/>
</dbReference>
<keyword evidence="1" id="KW-1133">Transmembrane helix</keyword>
<dbReference type="Proteomes" id="UP000245790">
    <property type="component" value="Unassembled WGS sequence"/>
</dbReference>
<sequence length="178" mass="19507">MQQNDQNKTSDGVAKMGKGMWFAAWIMGIFLLTVFFNDQLEKQENPNQNPDSRMAGDYTEVILQRNRFGHYISSGEINGYPVVFMLDTGATGVSIPQDIAKSIGLRKGAAFQTYTANGIGTGYRTEIDSLSIGDISVGAMDAGIAPNMPGGQVLLGMSVLKQLEFTQRGDKLILRQYR</sequence>
<name>A0A316FHV0_9GAMM</name>
<protein>
    <submittedName>
        <fullName evidence="2">Aspartyl protease family protein</fullName>
    </submittedName>
</protein>
<accession>A0A316FHV0</accession>
<dbReference type="NCBIfam" id="TIGR02281">
    <property type="entry name" value="clan_AA_DTGA"/>
    <property type="match status" value="1"/>
</dbReference>
<dbReference type="GO" id="GO:0008233">
    <property type="term" value="F:peptidase activity"/>
    <property type="evidence" value="ECO:0007669"/>
    <property type="project" value="UniProtKB-KW"/>
</dbReference>
<keyword evidence="2" id="KW-0645">Protease</keyword>